<organism evidence="1 2">
    <name type="scientific">Trifolium medium</name>
    <dbReference type="NCBI Taxonomy" id="97028"/>
    <lineage>
        <taxon>Eukaryota</taxon>
        <taxon>Viridiplantae</taxon>
        <taxon>Streptophyta</taxon>
        <taxon>Embryophyta</taxon>
        <taxon>Tracheophyta</taxon>
        <taxon>Spermatophyta</taxon>
        <taxon>Magnoliopsida</taxon>
        <taxon>eudicotyledons</taxon>
        <taxon>Gunneridae</taxon>
        <taxon>Pentapetalae</taxon>
        <taxon>rosids</taxon>
        <taxon>fabids</taxon>
        <taxon>Fabales</taxon>
        <taxon>Fabaceae</taxon>
        <taxon>Papilionoideae</taxon>
        <taxon>50 kb inversion clade</taxon>
        <taxon>NPAAA clade</taxon>
        <taxon>Hologalegina</taxon>
        <taxon>IRL clade</taxon>
        <taxon>Trifolieae</taxon>
        <taxon>Trifolium</taxon>
    </lineage>
</organism>
<proteinExistence type="predicted"/>
<dbReference type="EMBL" id="LXQA010310667">
    <property type="protein sequence ID" value="MCI42917.1"/>
    <property type="molecule type" value="Genomic_DNA"/>
</dbReference>
<comment type="caution">
    <text evidence="1">The sequence shown here is derived from an EMBL/GenBank/DDBJ whole genome shotgun (WGS) entry which is preliminary data.</text>
</comment>
<name>A0A392S3G0_9FABA</name>
<dbReference type="Proteomes" id="UP000265520">
    <property type="component" value="Unassembled WGS sequence"/>
</dbReference>
<dbReference type="AlphaFoldDB" id="A0A392S3G0"/>
<accession>A0A392S3G0</accession>
<evidence type="ECO:0000313" key="2">
    <source>
        <dbReference type="Proteomes" id="UP000265520"/>
    </source>
</evidence>
<reference evidence="1 2" key="1">
    <citation type="journal article" date="2018" name="Front. Plant Sci.">
        <title>Red Clover (Trifolium pratense) and Zigzag Clover (T. medium) - A Picture of Genomic Similarities and Differences.</title>
        <authorList>
            <person name="Dluhosova J."/>
            <person name="Istvanek J."/>
            <person name="Nedelnik J."/>
            <person name="Repkova J."/>
        </authorList>
    </citation>
    <scope>NUCLEOTIDE SEQUENCE [LARGE SCALE GENOMIC DNA]</scope>
    <source>
        <strain evidence="2">cv. 10/8</strain>
        <tissue evidence="1">Leaf</tissue>
    </source>
</reference>
<keyword evidence="2" id="KW-1185">Reference proteome</keyword>
<sequence length="31" mass="3123">MLPLAEPAASSARTHCFRPEATAPTAAAAVL</sequence>
<evidence type="ECO:0000313" key="1">
    <source>
        <dbReference type="EMBL" id="MCI42917.1"/>
    </source>
</evidence>
<protein>
    <submittedName>
        <fullName evidence="1">Uncharacterized protein</fullName>
    </submittedName>
</protein>
<feature type="non-terminal residue" evidence="1">
    <location>
        <position position="31"/>
    </location>
</feature>